<evidence type="ECO:0000256" key="1">
    <source>
        <dbReference type="ARBA" id="ARBA00001092"/>
    </source>
</evidence>
<dbReference type="InterPro" id="IPR029062">
    <property type="entry name" value="Class_I_gatase-like"/>
</dbReference>
<keyword evidence="10" id="KW-1185">Reference proteome</keyword>
<evidence type="ECO:0000256" key="3">
    <source>
        <dbReference type="ARBA" id="ARBA00006534"/>
    </source>
</evidence>
<dbReference type="PANTHER" id="PTHR36175:SF1">
    <property type="entry name" value="CYANOPHYCINASE"/>
    <property type="match status" value="1"/>
</dbReference>
<comment type="catalytic activity">
    <reaction evidence="1">
        <text>[L-4-(L-arginin-2-N-yl)aspartate](n) + H2O = [L-4-(L-arginin-2-N-yl)aspartate](n-1) + L-4-(L-arginin-2-N-yl)aspartate</text>
        <dbReference type="Rhea" id="RHEA:12845"/>
        <dbReference type="Rhea" id="RHEA-COMP:13728"/>
        <dbReference type="Rhea" id="RHEA-COMP:13734"/>
        <dbReference type="ChEBI" id="CHEBI:15377"/>
        <dbReference type="ChEBI" id="CHEBI:137986"/>
        <dbReference type="ChEBI" id="CHEBI:137991"/>
        <dbReference type="EC" id="3.4.15.6"/>
    </reaction>
</comment>
<organism evidence="9 10">
    <name type="scientific">Emticicia agri</name>
    <dbReference type="NCBI Taxonomy" id="2492393"/>
    <lineage>
        <taxon>Bacteria</taxon>
        <taxon>Pseudomonadati</taxon>
        <taxon>Bacteroidota</taxon>
        <taxon>Cytophagia</taxon>
        <taxon>Cytophagales</taxon>
        <taxon>Leadbetterellaceae</taxon>
        <taxon>Emticicia</taxon>
    </lineage>
</organism>
<comment type="similarity">
    <text evidence="3">Belongs to the peptidase S51 family.</text>
</comment>
<dbReference type="Gene3D" id="3.40.50.880">
    <property type="match status" value="1"/>
</dbReference>
<keyword evidence="9" id="KW-0121">Carboxypeptidase</keyword>
<evidence type="ECO:0000256" key="4">
    <source>
        <dbReference type="ARBA" id="ARBA00013115"/>
    </source>
</evidence>
<dbReference type="CDD" id="cd03145">
    <property type="entry name" value="GAT1_cyanophycinase"/>
    <property type="match status" value="1"/>
</dbReference>
<dbReference type="EC" id="3.4.15.6" evidence="4"/>
<dbReference type="InterPro" id="IPR005320">
    <property type="entry name" value="Peptidase_S51"/>
</dbReference>
<evidence type="ECO:0000256" key="6">
    <source>
        <dbReference type="ARBA" id="ARBA00022670"/>
    </source>
</evidence>
<protein>
    <recommendedName>
        <fullName evidence="5">Cyanophycinase</fullName>
        <ecNumber evidence="4">3.4.15.6</ecNumber>
    </recommendedName>
</protein>
<evidence type="ECO:0000256" key="8">
    <source>
        <dbReference type="ARBA" id="ARBA00022825"/>
    </source>
</evidence>
<dbReference type="Pfam" id="PF03575">
    <property type="entry name" value="Peptidase_S51"/>
    <property type="match status" value="1"/>
</dbReference>
<accession>A0A4Q5LSU3</accession>
<keyword evidence="8" id="KW-0720">Serine protease</keyword>
<keyword evidence="7 9" id="KW-0378">Hydrolase</keyword>
<evidence type="ECO:0000313" key="9">
    <source>
        <dbReference type="EMBL" id="RYU92651.1"/>
    </source>
</evidence>
<keyword evidence="6" id="KW-0645">Protease</keyword>
<dbReference type="Proteomes" id="UP000293162">
    <property type="component" value="Unassembled WGS sequence"/>
</dbReference>
<comment type="function">
    <text evidence="2">Exopeptidase that catalyzes the hydrolytic cleavage of multi-L-arginyl-poly-L-aspartic acid (cyanophycin; a water-insoluble reserve polymer) into aspartate-arginine dipeptides.</text>
</comment>
<evidence type="ECO:0000256" key="5">
    <source>
        <dbReference type="ARBA" id="ARBA00015719"/>
    </source>
</evidence>
<reference evidence="9 10" key="1">
    <citation type="submission" date="2019-02" db="EMBL/GenBank/DDBJ databases">
        <title>Bacterial novel species Emticicia sp. 17J42-9 isolated from soil.</title>
        <authorList>
            <person name="Jung H.-Y."/>
        </authorList>
    </citation>
    <scope>NUCLEOTIDE SEQUENCE [LARGE SCALE GENOMIC DNA]</scope>
    <source>
        <strain evidence="9 10">17J42-9</strain>
    </source>
</reference>
<dbReference type="SUPFAM" id="SSF52317">
    <property type="entry name" value="Class I glutamine amidotransferase-like"/>
    <property type="match status" value="1"/>
</dbReference>
<dbReference type="EMBL" id="SEWF01000080">
    <property type="protein sequence ID" value="RYU92651.1"/>
    <property type="molecule type" value="Genomic_DNA"/>
</dbReference>
<dbReference type="InterPro" id="IPR011811">
    <property type="entry name" value="Peptidase_S51_cyanophycinase"/>
</dbReference>
<evidence type="ECO:0000313" key="10">
    <source>
        <dbReference type="Proteomes" id="UP000293162"/>
    </source>
</evidence>
<dbReference type="NCBIfam" id="TIGR02069">
    <property type="entry name" value="cyanophycinase"/>
    <property type="match status" value="1"/>
</dbReference>
<dbReference type="GO" id="GO:0008241">
    <property type="term" value="F:peptidyl-dipeptidase activity"/>
    <property type="evidence" value="ECO:0007669"/>
    <property type="project" value="UniProtKB-EC"/>
</dbReference>
<sequence length="279" mass="31128">MVLYPSSKYIDNLNKTKMLRLIFLFSFLLSTPLLAQERLIMIGGGKRTPDVMTKFIELSGKENGKILVIPWASGVQDESFDAFNKDVAALSTIKVEKASLSPLTPETKAIFLNQLKSATGVFFCGGDQTRIMAVLQDEELFNALHAQYKNKVVFAGTSAGTAIMSQKMITGEGDFKVIDGSKVEIKKGLGLLSNIIVDQHFIKRQRQNRLIGLIFQNPELLGVGIDENTAVYVEDNRIAEVMGESQVMIFEAEKNRNEMKFLLLAKGEKFDLAKRKRVK</sequence>
<dbReference type="PANTHER" id="PTHR36175">
    <property type="entry name" value="CYANOPHYCINASE"/>
    <property type="match status" value="1"/>
</dbReference>
<proteinExistence type="inferred from homology"/>
<dbReference type="GO" id="GO:0006508">
    <property type="term" value="P:proteolysis"/>
    <property type="evidence" value="ECO:0007669"/>
    <property type="project" value="UniProtKB-KW"/>
</dbReference>
<name>A0A4Q5LSU3_9BACT</name>
<dbReference type="AlphaFoldDB" id="A0A4Q5LSU3"/>
<gene>
    <name evidence="9" type="ORF">EWM59_26090</name>
</gene>
<evidence type="ECO:0000256" key="2">
    <source>
        <dbReference type="ARBA" id="ARBA00002039"/>
    </source>
</evidence>
<dbReference type="GO" id="GO:0004180">
    <property type="term" value="F:carboxypeptidase activity"/>
    <property type="evidence" value="ECO:0007669"/>
    <property type="project" value="UniProtKB-KW"/>
</dbReference>
<evidence type="ECO:0000256" key="7">
    <source>
        <dbReference type="ARBA" id="ARBA00022801"/>
    </source>
</evidence>
<dbReference type="OrthoDB" id="9799980at2"/>
<dbReference type="GO" id="GO:0008236">
    <property type="term" value="F:serine-type peptidase activity"/>
    <property type="evidence" value="ECO:0007669"/>
    <property type="project" value="UniProtKB-KW"/>
</dbReference>
<comment type="caution">
    <text evidence="9">The sequence shown here is derived from an EMBL/GenBank/DDBJ whole genome shotgun (WGS) entry which is preliminary data.</text>
</comment>